<dbReference type="RefSeq" id="WP_249242754.1">
    <property type="nucleotide sequence ID" value="NZ_CP096649.1"/>
</dbReference>
<organism evidence="3 4">
    <name type="scientific">Fenollaria massiliensis</name>
    <dbReference type="NCBI Taxonomy" id="938288"/>
    <lineage>
        <taxon>Bacteria</taxon>
        <taxon>Bacillati</taxon>
        <taxon>Bacillota</taxon>
        <taxon>Clostridia</taxon>
        <taxon>Eubacteriales</taxon>
        <taxon>Fenollaria</taxon>
    </lineage>
</organism>
<accession>A0A9E7DK07</accession>
<dbReference type="SUPFAM" id="SSF53822">
    <property type="entry name" value="Periplasmic binding protein-like I"/>
    <property type="match status" value="1"/>
</dbReference>
<evidence type="ECO:0000256" key="1">
    <source>
        <dbReference type="SAM" id="MobiDB-lite"/>
    </source>
</evidence>
<dbReference type="Gene3D" id="3.40.50.11390">
    <property type="match status" value="1"/>
</dbReference>
<dbReference type="KEGG" id="fms:M1R53_00880"/>
<protein>
    <submittedName>
        <fullName evidence="3">DUF3798 domain-containing protein</fullName>
    </submittedName>
</protein>
<dbReference type="EMBL" id="CP096649">
    <property type="protein sequence ID" value="UQK59254.1"/>
    <property type="molecule type" value="Genomic_DNA"/>
</dbReference>
<dbReference type="InterPro" id="IPR028082">
    <property type="entry name" value="Peripla_BP_I"/>
</dbReference>
<proteinExistence type="predicted"/>
<keyword evidence="2" id="KW-0732">Signal</keyword>
<evidence type="ECO:0000313" key="4">
    <source>
        <dbReference type="Proteomes" id="UP000831151"/>
    </source>
</evidence>
<keyword evidence="4" id="KW-1185">Reference proteome</keyword>
<dbReference type="InterPro" id="IPR024258">
    <property type="entry name" value="DUF3798"/>
</dbReference>
<feature type="compositionally biased region" description="Basic and acidic residues" evidence="1">
    <location>
        <begin position="32"/>
        <end position="56"/>
    </location>
</feature>
<reference evidence="3" key="1">
    <citation type="submission" date="2022-04" db="EMBL/GenBank/DDBJ databases">
        <title>Complete genome sequences of Ezakiella coagulans and Fenollaria massiliensis.</title>
        <authorList>
            <person name="France M.T."/>
            <person name="Clifford J."/>
            <person name="Narina S."/>
            <person name="Rutt L."/>
            <person name="Ravel J."/>
        </authorList>
    </citation>
    <scope>NUCLEOTIDE SEQUENCE</scope>
    <source>
        <strain evidence="3">C0061C2</strain>
    </source>
</reference>
<dbReference type="PROSITE" id="PS51257">
    <property type="entry name" value="PROKAR_LIPOPROTEIN"/>
    <property type="match status" value="1"/>
</dbReference>
<feature type="region of interest" description="Disordered" evidence="1">
    <location>
        <begin position="27"/>
        <end position="60"/>
    </location>
</feature>
<dbReference type="Pfam" id="PF12683">
    <property type="entry name" value="DUF3798"/>
    <property type="match status" value="1"/>
</dbReference>
<name>A0A9E7DK07_9FIRM</name>
<dbReference type="Proteomes" id="UP000831151">
    <property type="component" value="Chromosome"/>
</dbReference>
<dbReference type="Gene3D" id="3.40.50.11400">
    <property type="match status" value="1"/>
</dbReference>
<gene>
    <name evidence="3" type="ORF">M1R53_00880</name>
</gene>
<dbReference type="AlphaFoldDB" id="A0A9E7DK07"/>
<sequence>MMKRVLAMLIALIMMFSLVACNKNDAPATDANKTEGEKTTEATDGEAKDGEAKDGEATEASDFHIGVVTGTVSQSEDEQRGCEAMIKKYGDAKEGGLIVHKNYPDNFSAEQETTIQQIVSLADDPKLKVIVVNQGVPGTAAAFKQVKERRPDIYCFVSNSQEDPNLIESAADLVIDPDNVTRGYLIPLAAQKMGAKKFVHVSFPRHMSIELLSLRKDIMEATCDKIGMEFAMETAPDPTSDIGIPGAQNFILEQMPAWVQKYGKDTAFFATNDAHTEPMLLKISELGALFVEQDLPSPILGYPGALGLDLKDAAGDFPKIVEKEEEVLSKKNPGRMGTWTYSYGFSTTQALIELGKRMVESGKDMMNTDDVAAVLSDMTPGAAWKATVYKDRTSMEERKNHLLVLQDTYVFGKGFLKMTDEEVPDIYKMLEDYQSKK</sequence>
<feature type="signal peptide" evidence="2">
    <location>
        <begin position="1"/>
        <end position="20"/>
    </location>
</feature>
<evidence type="ECO:0000256" key="2">
    <source>
        <dbReference type="SAM" id="SignalP"/>
    </source>
</evidence>
<evidence type="ECO:0000313" key="3">
    <source>
        <dbReference type="EMBL" id="UQK59254.1"/>
    </source>
</evidence>
<feature type="chain" id="PRO_5039286383" evidence="2">
    <location>
        <begin position="21"/>
        <end position="437"/>
    </location>
</feature>